<protein>
    <submittedName>
        <fullName evidence="1">Uncharacterized protein</fullName>
    </submittedName>
</protein>
<reference evidence="1" key="1">
    <citation type="submission" date="2024-05" db="EMBL/GenBank/DDBJ databases">
        <title>30 novel species of actinomycetes from the DSMZ collection.</title>
        <authorList>
            <person name="Nouioui I."/>
        </authorList>
    </citation>
    <scope>NUCLEOTIDE SEQUENCE</scope>
    <source>
        <strain evidence="1">DSM 40473</strain>
    </source>
</reference>
<evidence type="ECO:0000313" key="1">
    <source>
        <dbReference type="EMBL" id="MDT0447776.1"/>
    </source>
</evidence>
<dbReference type="RefSeq" id="WP_311607187.1">
    <property type="nucleotide sequence ID" value="NZ_JAVRFI010000001.1"/>
</dbReference>
<name>A0ABU2SFM3_9ACTN</name>
<dbReference type="EMBL" id="JAVRFI010000001">
    <property type="protein sequence ID" value="MDT0447776.1"/>
    <property type="molecule type" value="Genomic_DNA"/>
</dbReference>
<sequence>MDFNPYFAVSKVENNTIRPARIVYRGGSLILMPGTGITSVPALEITSAGTLC</sequence>
<gene>
    <name evidence="1" type="ORF">RM609_01470</name>
</gene>
<keyword evidence="2" id="KW-1185">Reference proteome</keyword>
<dbReference type="Proteomes" id="UP001180531">
    <property type="component" value="Unassembled WGS sequence"/>
</dbReference>
<proteinExistence type="predicted"/>
<accession>A0ABU2SFM3</accession>
<comment type="caution">
    <text evidence="1">The sequence shown here is derived from an EMBL/GenBank/DDBJ whole genome shotgun (WGS) entry which is preliminary data.</text>
</comment>
<organism evidence="1 2">
    <name type="scientific">Streptomyces hesseae</name>
    <dbReference type="NCBI Taxonomy" id="3075519"/>
    <lineage>
        <taxon>Bacteria</taxon>
        <taxon>Bacillati</taxon>
        <taxon>Actinomycetota</taxon>
        <taxon>Actinomycetes</taxon>
        <taxon>Kitasatosporales</taxon>
        <taxon>Streptomycetaceae</taxon>
        <taxon>Streptomyces</taxon>
    </lineage>
</organism>
<evidence type="ECO:0000313" key="2">
    <source>
        <dbReference type="Proteomes" id="UP001180531"/>
    </source>
</evidence>